<dbReference type="Gene3D" id="1.10.510.10">
    <property type="entry name" value="Transferase(Phosphotransferase) domain 1"/>
    <property type="match status" value="1"/>
</dbReference>
<feature type="compositionally biased region" description="Polar residues" evidence="13">
    <location>
        <begin position="29"/>
        <end position="40"/>
    </location>
</feature>
<dbReference type="SMART" id="SM00220">
    <property type="entry name" value="S_TKc"/>
    <property type="match status" value="1"/>
</dbReference>
<comment type="caution">
    <text evidence="15">The sequence shown here is derived from an EMBL/GenBank/DDBJ whole genome shotgun (WGS) entry which is preliminary data.</text>
</comment>
<dbReference type="Gene3D" id="3.30.200.20">
    <property type="entry name" value="Phosphorylase Kinase, domain 1"/>
    <property type="match status" value="1"/>
</dbReference>
<dbReference type="GO" id="GO:0005737">
    <property type="term" value="C:cytoplasm"/>
    <property type="evidence" value="ECO:0007669"/>
    <property type="project" value="TreeGrafter"/>
</dbReference>
<keyword evidence="7 11" id="KW-0067">ATP-binding</keyword>
<dbReference type="PROSITE" id="PS00108">
    <property type="entry name" value="PROTEIN_KINASE_ST"/>
    <property type="match status" value="1"/>
</dbReference>
<evidence type="ECO:0000259" key="14">
    <source>
        <dbReference type="PROSITE" id="PS50011"/>
    </source>
</evidence>
<keyword evidence="16" id="KW-1185">Reference proteome</keyword>
<organism evidence="15 16">
    <name type="scientific">Mucor velutinosus</name>
    <dbReference type="NCBI Taxonomy" id="708070"/>
    <lineage>
        <taxon>Eukaryota</taxon>
        <taxon>Fungi</taxon>
        <taxon>Fungi incertae sedis</taxon>
        <taxon>Mucoromycota</taxon>
        <taxon>Mucoromycotina</taxon>
        <taxon>Mucoromycetes</taxon>
        <taxon>Mucorales</taxon>
        <taxon>Mucorineae</taxon>
        <taxon>Mucoraceae</taxon>
        <taxon>Mucor</taxon>
    </lineage>
</organism>
<evidence type="ECO:0000256" key="5">
    <source>
        <dbReference type="ARBA" id="ARBA00022741"/>
    </source>
</evidence>
<feature type="compositionally biased region" description="Pro residues" evidence="13">
    <location>
        <begin position="1"/>
        <end position="10"/>
    </location>
</feature>
<dbReference type="FunFam" id="1.10.510.10:FF:000574">
    <property type="entry name" value="Cell division related protein kinase 2"/>
    <property type="match status" value="1"/>
</dbReference>
<evidence type="ECO:0000256" key="4">
    <source>
        <dbReference type="ARBA" id="ARBA00022679"/>
    </source>
</evidence>
<dbReference type="Proteomes" id="UP001304243">
    <property type="component" value="Unassembled WGS sequence"/>
</dbReference>
<evidence type="ECO:0000256" key="12">
    <source>
        <dbReference type="RuleBase" id="RU000304"/>
    </source>
</evidence>
<dbReference type="InterPro" id="IPR000719">
    <property type="entry name" value="Prot_kinase_dom"/>
</dbReference>
<feature type="region of interest" description="Disordered" evidence="13">
    <location>
        <begin position="77"/>
        <end position="139"/>
    </location>
</feature>
<evidence type="ECO:0000256" key="1">
    <source>
        <dbReference type="ARBA" id="ARBA00006485"/>
    </source>
</evidence>
<protein>
    <recommendedName>
        <fullName evidence="8">Cyclin-dependent kinase 1</fullName>
        <ecNumber evidence="2">2.7.11.22</ecNumber>
    </recommendedName>
</protein>
<feature type="domain" description="Protein kinase" evidence="14">
    <location>
        <begin position="169"/>
        <end position="456"/>
    </location>
</feature>
<dbReference type="PANTHER" id="PTHR24056">
    <property type="entry name" value="CELL DIVISION PROTEIN KINASE"/>
    <property type="match status" value="1"/>
</dbReference>
<gene>
    <name evidence="15" type="ORF">ATC70_006926</name>
</gene>
<dbReference type="InterPro" id="IPR050108">
    <property type="entry name" value="CDK"/>
</dbReference>
<dbReference type="GO" id="GO:0010389">
    <property type="term" value="P:regulation of G2/M transition of mitotic cell cycle"/>
    <property type="evidence" value="ECO:0007669"/>
    <property type="project" value="TreeGrafter"/>
</dbReference>
<evidence type="ECO:0000256" key="11">
    <source>
        <dbReference type="PROSITE-ProRule" id="PRU10141"/>
    </source>
</evidence>
<dbReference type="PROSITE" id="PS50011">
    <property type="entry name" value="PROTEIN_KINASE_DOM"/>
    <property type="match status" value="1"/>
</dbReference>
<name>A0AAN7D4N9_9FUNG</name>
<evidence type="ECO:0000256" key="7">
    <source>
        <dbReference type="ARBA" id="ARBA00022840"/>
    </source>
</evidence>
<dbReference type="SUPFAM" id="SSF56112">
    <property type="entry name" value="Protein kinase-like (PK-like)"/>
    <property type="match status" value="1"/>
</dbReference>
<dbReference type="EMBL" id="JASEJX010000038">
    <property type="protein sequence ID" value="KAK4509624.1"/>
    <property type="molecule type" value="Genomic_DNA"/>
</dbReference>
<feature type="binding site" evidence="11">
    <location>
        <position position="198"/>
    </location>
    <ligand>
        <name>ATP</name>
        <dbReference type="ChEBI" id="CHEBI:30616"/>
    </ligand>
</feature>
<evidence type="ECO:0000256" key="8">
    <source>
        <dbReference type="ARBA" id="ARBA00039266"/>
    </source>
</evidence>
<keyword evidence="6" id="KW-0418">Kinase</keyword>
<accession>A0AAN7D4N9</accession>
<dbReference type="GO" id="GO:0010468">
    <property type="term" value="P:regulation of gene expression"/>
    <property type="evidence" value="ECO:0007669"/>
    <property type="project" value="TreeGrafter"/>
</dbReference>
<dbReference type="AlphaFoldDB" id="A0AAN7D4N9"/>
<dbReference type="EC" id="2.7.11.22" evidence="2"/>
<dbReference type="GO" id="GO:0005634">
    <property type="term" value="C:nucleus"/>
    <property type="evidence" value="ECO:0007669"/>
    <property type="project" value="TreeGrafter"/>
</dbReference>
<evidence type="ECO:0000256" key="10">
    <source>
        <dbReference type="ARBA" id="ARBA00048367"/>
    </source>
</evidence>
<evidence type="ECO:0000256" key="2">
    <source>
        <dbReference type="ARBA" id="ARBA00012425"/>
    </source>
</evidence>
<dbReference type="Pfam" id="PF00069">
    <property type="entry name" value="Pkinase"/>
    <property type="match status" value="1"/>
</dbReference>
<proteinExistence type="inferred from homology"/>
<feature type="compositionally biased region" description="Basic and acidic residues" evidence="13">
    <location>
        <begin position="102"/>
        <end position="135"/>
    </location>
</feature>
<dbReference type="GO" id="GO:0004693">
    <property type="term" value="F:cyclin-dependent protein serine/threonine kinase activity"/>
    <property type="evidence" value="ECO:0007669"/>
    <property type="project" value="UniProtKB-EC"/>
</dbReference>
<dbReference type="InterPro" id="IPR017441">
    <property type="entry name" value="Protein_kinase_ATP_BS"/>
</dbReference>
<evidence type="ECO:0000256" key="3">
    <source>
        <dbReference type="ARBA" id="ARBA00022527"/>
    </source>
</evidence>
<evidence type="ECO:0000313" key="16">
    <source>
        <dbReference type="Proteomes" id="UP001304243"/>
    </source>
</evidence>
<sequence>MSENVPPPLPRHNRTTKLTVASDEERHTPTTTSSSTAKHNSNFLSTTDVFQDTGNISATNNLLIRGGQVPDIFQSTDRQATTVPTIDPQAEASATAAPPSQLERDSKKEPSQAIKKENKEKKGDAANAKETKLSDEQELTADALAAGDGKQEEEEEYDDLAHPYDLAGYQKLSKIGEGTYGIVFKARQKDSNKLVALKKIRLNLHEGVPTTTIREVAILKEMKHENIVKLVDMIQRDATIYLVFDFYEVDLRKYMDTLKRPGLTAKHIKSFMHQLLRGLHYCHSHRILHRDLKPQNLLIDSRGKLTIADLGLSRAFSIPMRTYTHQVITLWYRAPEILLGSPHYSTAVDMWSVGCIMAEMITMKPLFPGGAQIDQLFRIFRRLGTPNETIWPGISTLPDYNEHFPPWKAVDLRASLERSSSSIDLPDSAYDLLKSMLEYNPVLRISAIKAEEHTYFYDDITMLSL</sequence>
<dbReference type="GeneID" id="89950612"/>
<dbReference type="GO" id="GO:0030332">
    <property type="term" value="F:cyclin binding"/>
    <property type="evidence" value="ECO:0007669"/>
    <property type="project" value="TreeGrafter"/>
</dbReference>
<comment type="catalytic activity">
    <reaction evidence="9">
        <text>L-threonyl-[protein] + ATP = O-phospho-L-threonyl-[protein] + ADP + H(+)</text>
        <dbReference type="Rhea" id="RHEA:46608"/>
        <dbReference type="Rhea" id="RHEA-COMP:11060"/>
        <dbReference type="Rhea" id="RHEA-COMP:11605"/>
        <dbReference type="ChEBI" id="CHEBI:15378"/>
        <dbReference type="ChEBI" id="CHEBI:30013"/>
        <dbReference type="ChEBI" id="CHEBI:30616"/>
        <dbReference type="ChEBI" id="CHEBI:61977"/>
        <dbReference type="ChEBI" id="CHEBI:456216"/>
        <dbReference type="EC" id="2.7.11.22"/>
    </reaction>
</comment>
<dbReference type="InterPro" id="IPR008271">
    <property type="entry name" value="Ser/Thr_kinase_AS"/>
</dbReference>
<dbReference type="FunFam" id="3.30.200.20:FF:000375">
    <property type="entry name" value="Cell division related protein kinase 2"/>
    <property type="match status" value="1"/>
</dbReference>
<evidence type="ECO:0000313" key="15">
    <source>
        <dbReference type="EMBL" id="KAK4509624.1"/>
    </source>
</evidence>
<dbReference type="RefSeq" id="XP_064676290.1">
    <property type="nucleotide sequence ID" value="XM_064826192.1"/>
</dbReference>
<comment type="catalytic activity">
    <reaction evidence="10">
        <text>L-seryl-[protein] + ATP = O-phospho-L-seryl-[protein] + ADP + H(+)</text>
        <dbReference type="Rhea" id="RHEA:17989"/>
        <dbReference type="Rhea" id="RHEA-COMP:9863"/>
        <dbReference type="Rhea" id="RHEA-COMP:11604"/>
        <dbReference type="ChEBI" id="CHEBI:15378"/>
        <dbReference type="ChEBI" id="CHEBI:29999"/>
        <dbReference type="ChEBI" id="CHEBI:30616"/>
        <dbReference type="ChEBI" id="CHEBI:83421"/>
        <dbReference type="ChEBI" id="CHEBI:456216"/>
        <dbReference type="EC" id="2.7.11.22"/>
    </reaction>
</comment>
<evidence type="ECO:0000256" key="6">
    <source>
        <dbReference type="ARBA" id="ARBA00022777"/>
    </source>
</evidence>
<keyword evidence="4" id="KW-0808">Transferase</keyword>
<dbReference type="PANTHER" id="PTHR24056:SF254">
    <property type="entry name" value="CYCLIN-DEPENDENT KINASE 2"/>
    <property type="match status" value="1"/>
</dbReference>
<dbReference type="PROSITE" id="PS00107">
    <property type="entry name" value="PROTEIN_KINASE_ATP"/>
    <property type="match status" value="1"/>
</dbReference>
<dbReference type="GO" id="GO:0000307">
    <property type="term" value="C:cyclin-dependent protein kinase holoenzyme complex"/>
    <property type="evidence" value="ECO:0007669"/>
    <property type="project" value="TreeGrafter"/>
</dbReference>
<reference evidence="15 16" key="1">
    <citation type="submission" date="2022-11" db="EMBL/GenBank/DDBJ databases">
        <title>Mucor velutinosus strain NIH1002 WGS.</title>
        <authorList>
            <person name="Subramanian P."/>
            <person name="Mullikin J.C."/>
            <person name="Segre J.A."/>
            <person name="Zelazny A.M."/>
        </authorList>
    </citation>
    <scope>NUCLEOTIDE SEQUENCE [LARGE SCALE GENOMIC DNA]</scope>
    <source>
        <strain evidence="15 16">NIH1002</strain>
    </source>
</reference>
<feature type="region of interest" description="Disordered" evidence="13">
    <location>
        <begin position="1"/>
        <end position="40"/>
    </location>
</feature>
<dbReference type="GO" id="GO:0000082">
    <property type="term" value="P:G1/S transition of mitotic cell cycle"/>
    <property type="evidence" value="ECO:0007669"/>
    <property type="project" value="TreeGrafter"/>
</dbReference>
<dbReference type="GO" id="GO:0007165">
    <property type="term" value="P:signal transduction"/>
    <property type="evidence" value="ECO:0007669"/>
    <property type="project" value="TreeGrafter"/>
</dbReference>
<keyword evidence="3 12" id="KW-0723">Serine/threonine-protein kinase</keyword>
<evidence type="ECO:0000256" key="13">
    <source>
        <dbReference type="SAM" id="MobiDB-lite"/>
    </source>
</evidence>
<comment type="similarity">
    <text evidence="1">Belongs to the protein kinase superfamily. CMGC Ser/Thr protein kinase family. CDC2/CDKX subfamily.</text>
</comment>
<dbReference type="GO" id="GO:0005524">
    <property type="term" value="F:ATP binding"/>
    <property type="evidence" value="ECO:0007669"/>
    <property type="project" value="UniProtKB-UniRule"/>
</dbReference>
<keyword evidence="5 11" id="KW-0547">Nucleotide-binding</keyword>
<evidence type="ECO:0000256" key="9">
    <source>
        <dbReference type="ARBA" id="ARBA00047811"/>
    </source>
</evidence>
<dbReference type="InterPro" id="IPR011009">
    <property type="entry name" value="Kinase-like_dom_sf"/>
</dbReference>